<dbReference type="Pfam" id="PF17235">
    <property type="entry name" value="STD1"/>
    <property type="match status" value="1"/>
</dbReference>
<evidence type="ECO:0000313" key="3">
    <source>
        <dbReference type="Proteomes" id="UP001497600"/>
    </source>
</evidence>
<feature type="compositionally biased region" description="Polar residues" evidence="1">
    <location>
        <begin position="341"/>
        <end position="350"/>
    </location>
</feature>
<organism evidence="2 3">
    <name type="scientific">[Candida] anglica</name>
    <dbReference type="NCBI Taxonomy" id="148631"/>
    <lineage>
        <taxon>Eukaryota</taxon>
        <taxon>Fungi</taxon>
        <taxon>Dikarya</taxon>
        <taxon>Ascomycota</taxon>
        <taxon>Saccharomycotina</taxon>
        <taxon>Pichiomycetes</taxon>
        <taxon>Debaryomycetaceae</taxon>
        <taxon>Kurtzmaniella</taxon>
    </lineage>
</organism>
<protein>
    <recommendedName>
        <fullName evidence="4">RGS domain-containing protein</fullName>
    </recommendedName>
</protein>
<accession>A0ABP0EBQ2</accession>
<evidence type="ECO:0000313" key="2">
    <source>
        <dbReference type="EMBL" id="CAK7905557.1"/>
    </source>
</evidence>
<name>A0ABP0EBQ2_9ASCO</name>
<proteinExistence type="predicted"/>
<dbReference type="InterPro" id="IPR035189">
    <property type="entry name" value="Std1/Mth1"/>
</dbReference>
<evidence type="ECO:0008006" key="4">
    <source>
        <dbReference type="Google" id="ProtNLM"/>
    </source>
</evidence>
<gene>
    <name evidence="2" type="ORF">CAAN4_D14664</name>
</gene>
<dbReference type="Proteomes" id="UP001497600">
    <property type="component" value="Chromosome D"/>
</dbReference>
<sequence>MFSLWSTSKSTKTPSYIQGDEEDSIDLQIKSLLYCFRRLRINRLSSFLGIKEGQEREYELKYVTGFGSSSSDMELASEYYQKLDNTYNIAEFQKILIEDEYRVMCDYIKNKFRSFCIVTEMPSNSVLKGDHENRSFPSIVDYKDRPVKNFGFTVLPCEKVNTEIICGILSSSFIYTEHVSIGLPTRYQYAKQCIESVLPLETLSLSSYNITKDQRAKIIQGYLKKMAFNVQLNRIYEEYMKKNGNSSQLPSAVLMSPTSQRSSFSSSTALRASTSMSSTTLTPSTTPSNLTSNSLTRFDAPKMSPSSSERSLSRSPSPTRRLNKKPSISKLRLGELYNPVVSPQSTTTDVSQKRNNPEIRIDVWDKCKLAVSERLSREKKLLSMT</sequence>
<feature type="compositionally biased region" description="Low complexity" evidence="1">
    <location>
        <begin position="264"/>
        <end position="296"/>
    </location>
</feature>
<reference evidence="2 3" key="1">
    <citation type="submission" date="2024-01" db="EMBL/GenBank/DDBJ databases">
        <authorList>
            <consortium name="Genoscope - CEA"/>
            <person name="William W."/>
        </authorList>
    </citation>
    <scope>NUCLEOTIDE SEQUENCE [LARGE SCALE GENOMIC DNA]</scope>
    <source>
        <strain evidence="2 3">29B2s-10</strain>
    </source>
</reference>
<evidence type="ECO:0000256" key="1">
    <source>
        <dbReference type="SAM" id="MobiDB-lite"/>
    </source>
</evidence>
<feature type="compositionally biased region" description="Low complexity" evidence="1">
    <location>
        <begin position="304"/>
        <end position="320"/>
    </location>
</feature>
<dbReference type="EMBL" id="OZ004256">
    <property type="protein sequence ID" value="CAK7905557.1"/>
    <property type="molecule type" value="Genomic_DNA"/>
</dbReference>
<keyword evidence="3" id="KW-1185">Reference proteome</keyword>
<feature type="region of interest" description="Disordered" evidence="1">
    <location>
        <begin position="264"/>
        <end position="353"/>
    </location>
</feature>